<accession>A0A495WPH3</accession>
<protein>
    <submittedName>
        <fullName evidence="1">HicA-like toxin of HicAB toxin-antitoxin system</fullName>
    </submittedName>
</protein>
<comment type="caution">
    <text evidence="1">The sequence shown here is derived from an EMBL/GenBank/DDBJ whole genome shotgun (WGS) entry which is preliminary data.</text>
</comment>
<reference evidence="1 2" key="1">
    <citation type="submission" date="2018-10" db="EMBL/GenBank/DDBJ databases">
        <title>Genomic Encyclopedia of Type Strains, Phase IV (KMG-IV): sequencing the most valuable type-strain genomes for metagenomic binning, comparative biology and taxonomic classification.</title>
        <authorList>
            <person name="Goeker M."/>
        </authorList>
    </citation>
    <scope>NUCLEOTIDE SEQUENCE [LARGE SCALE GENOMIC DNA]</scope>
    <source>
        <strain evidence="1 2">DSM 23841</strain>
    </source>
</reference>
<dbReference type="GO" id="GO:0003729">
    <property type="term" value="F:mRNA binding"/>
    <property type="evidence" value="ECO:0007669"/>
    <property type="project" value="InterPro"/>
</dbReference>
<sequence>MSHKHAHLMRSIFQDPPPANIHWREIESLLGHLGAEIQPAHGARFRILLNGREAFLHHPHNSNTCSRQEIKAVREALAQAGVTLAAYEAERV</sequence>
<dbReference type="EMBL" id="RBXP01000002">
    <property type="protein sequence ID" value="RKT62924.1"/>
    <property type="molecule type" value="Genomic_DNA"/>
</dbReference>
<gene>
    <name evidence="1" type="ORF">DFR40_0261</name>
</gene>
<name>A0A495WPH3_9RHOO</name>
<dbReference type="RefSeq" id="WP_121456685.1">
    <property type="nucleotide sequence ID" value="NZ_JAANMQ010000004.1"/>
</dbReference>
<dbReference type="InterPro" id="IPR012933">
    <property type="entry name" value="HicA_mRNA_interferase"/>
</dbReference>
<proteinExistence type="predicted"/>
<evidence type="ECO:0000313" key="2">
    <source>
        <dbReference type="Proteomes" id="UP000270626"/>
    </source>
</evidence>
<dbReference type="OrthoDB" id="73001at2"/>
<dbReference type="Pfam" id="PF07927">
    <property type="entry name" value="HicA_toxin"/>
    <property type="match status" value="1"/>
</dbReference>
<dbReference type="Proteomes" id="UP000270626">
    <property type="component" value="Unassembled WGS sequence"/>
</dbReference>
<evidence type="ECO:0000313" key="1">
    <source>
        <dbReference type="EMBL" id="RKT62924.1"/>
    </source>
</evidence>
<organism evidence="1 2">
    <name type="scientific">Azonexus fungiphilus</name>
    <dbReference type="NCBI Taxonomy" id="146940"/>
    <lineage>
        <taxon>Bacteria</taxon>
        <taxon>Pseudomonadati</taxon>
        <taxon>Pseudomonadota</taxon>
        <taxon>Betaproteobacteria</taxon>
        <taxon>Rhodocyclales</taxon>
        <taxon>Azonexaceae</taxon>
        <taxon>Azonexus</taxon>
    </lineage>
</organism>
<dbReference type="AlphaFoldDB" id="A0A495WPH3"/>
<keyword evidence="2" id="KW-1185">Reference proteome</keyword>